<organism evidence="2 3">
    <name type="scientific">Ignatzschineria larvae DSM 13226</name>
    <dbReference type="NCBI Taxonomy" id="1111732"/>
    <lineage>
        <taxon>Bacteria</taxon>
        <taxon>Pseudomonadati</taxon>
        <taxon>Pseudomonadota</taxon>
        <taxon>Gammaproteobacteria</taxon>
        <taxon>Cardiobacteriales</taxon>
        <taxon>Ignatzschineriaceae</taxon>
        <taxon>Ignatzschineria</taxon>
    </lineage>
</organism>
<dbReference type="GO" id="GO:0016757">
    <property type="term" value="F:glycosyltransferase activity"/>
    <property type="evidence" value="ECO:0007669"/>
    <property type="project" value="UniProtKB-KW"/>
</dbReference>
<dbReference type="EMBL" id="CP150637">
    <property type="protein sequence ID" value="WZW87899.1"/>
    <property type="molecule type" value="Genomic_DNA"/>
</dbReference>
<dbReference type="SUPFAM" id="SSF53756">
    <property type="entry name" value="UDP-Glycosyltransferase/glycogen phosphorylase"/>
    <property type="match status" value="1"/>
</dbReference>
<gene>
    <name evidence="2" type="ORF">WMO13_00535</name>
</gene>
<dbReference type="Pfam" id="PF00534">
    <property type="entry name" value="Glycos_transf_1"/>
    <property type="match status" value="1"/>
</dbReference>
<evidence type="ECO:0000313" key="2">
    <source>
        <dbReference type="EMBL" id="WZW87899.1"/>
    </source>
</evidence>
<dbReference type="RefSeq" id="WP_026879427.1">
    <property type="nucleotide sequence ID" value="NZ_AZOD01000045.1"/>
</dbReference>
<reference evidence="2 3" key="1">
    <citation type="submission" date="2024-03" db="EMBL/GenBank/DDBJ databases">
        <title>Complete Genome Sequence and Annotation of Ignatzschineria larvae DSM 13226.</title>
        <authorList>
            <person name="Cantrell E."/>
            <person name="Burcham Z.M."/>
        </authorList>
    </citation>
    <scope>NUCLEOTIDE SEQUENCE [LARGE SCALE GENOMIC DNA]</scope>
    <source>
        <strain evidence="2 3">DSM 13226</strain>
    </source>
</reference>
<dbReference type="Proteomes" id="UP001449178">
    <property type="component" value="Chromosome"/>
</dbReference>
<accession>A0ABZ3BZC5</accession>
<keyword evidence="3" id="KW-1185">Reference proteome</keyword>
<dbReference type="PANTHER" id="PTHR12526:SF630">
    <property type="entry name" value="GLYCOSYLTRANSFERASE"/>
    <property type="match status" value="1"/>
</dbReference>
<sequence length="382" mass="42979">MSLPHSPLKIGFFLVNQYGGRGGVEKVLRLLTAELQSQGIETTLIFTDTPVDATFLEHFPNQVKVEIPPLVPCRTRLLPKGISRFIVKRQFRSMLQKAFNHAIIPLDLDVLVMVNLPTNFIKYNDLIIRTKRRHNLKMISWLHGSLAHLPPADIAYIQRALPIFDGHLAIGKGIQQELAHFFNLSAPLTYNPIADAPLVRRNHKRLLYIGRIDGNKRVTNLVNMVQNIPGDWTLDIIGSTGDIDKDHAFSHWLQRMSHADKIHFHGWQENPWDLVQEAGLLLLNSKSEGFGLVLAEAMIRGIPCIAADCPVGPREIIQSGVNGWLYPVDQEQVGATMIAEVIGGERILPDPLTVRATAEKFLIKNSASMFIHHIQMIIKEEK</sequence>
<evidence type="ECO:0000259" key="1">
    <source>
        <dbReference type="Pfam" id="PF00534"/>
    </source>
</evidence>
<dbReference type="EC" id="2.4.-.-" evidence="2"/>
<keyword evidence="2" id="KW-0328">Glycosyltransferase</keyword>
<feature type="domain" description="Glycosyl transferase family 1" evidence="1">
    <location>
        <begin position="201"/>
        <end position="342"/>
    </location>
</feature>
<dbReference type="Gene3D" id="3.40.50.2000">
    <property type="entry name" value="Glycogen Phosphorylase B"/>
    <property type="match status" value="2"/>
</dbReference>
<evidence type="ECO:0000313" key="3">
    <source>
        <dbReference type="Proteomes" id="UP001449178"/>
    </source>
</evidence>
<protein>
    <submittedName>
        <fullName evidence="2">Glycosyltransferase</fullName>
        <ecNumber evidence="2">2.4.-.-</ecNumber>
    </submittedName>
</protein>
<keyword evidence="2" id="KW-0808">Transferase</keyword>
<name>A0ABZ3BZC5_9GAMM</name>
<proteinExistence type="predicted"/>
<dbReference type="CDD" id="cd03811">
    <property type="entry name" value="GT4_GT28_WabH-like"/>
    <property type="match status" value="1"/>
</dbReference>
<dbReference type="InterPro" id="IPR001296">
    <property type="entry name" value="Glyco_trans_1"/>
</dbReference>
<dbReference type="PANTHER" id="PTHR12526">
    <property type="entry name" value="GLYCOSYLTRANSFERASE"/>
    <property type="match status" value="1"/>
</dbReference>